<proteinExistence type="predicted"/>
<sequence>MKRIFTILLLSCLGCLHLQAQTINDGFMMPKKTLCTGLLYTHDQWTKYWEGTLKRENGNIGTITTQSLMWMGTYGITDKLNVIAMLPYVKTKASMGTLHSMEGIQDITVALKYNFFSHKTEKFTLRFFGVGAFSTPLTDYTPDFLPLSLGLASTTGSARLTGYFALSKGWFINASGAYTLRSNVTLDRPSYYDDGKLYNTDEVKMPNVFDYSVSIGYRAHGLQAQLDFMRQNTLGGVDIRRQDMPFVSNRMNYTKGGALIMYYLPQPRGLAVRGAVSYTLDGRNVGQSTTLMGGLMYTFIFKKNETTSDVYEN</sequence>
<keyword evidence="3" id="KW-1185">Reference proteome</keyword>
<feature type="chain" id="PRO_5012206328" evidence="1">
    <location>
        <begin position="21"/>
        <end position="313"/>
    </location>
</feature>
<dbReference type="RefSeq" id="WP_073133486.1">
    <property type="nucleotide sequence ID" value="NZ_FQWQ01000001.1"/>
</dbReference>
<dbReference type="STRING" id="947013.SAMN04488109_2139"/>
<dbReference type="InterPro" id="IPR025737">
    <property type="entry name" value="FApF"/>
</dbReference>
<dbReference type="AlphaFoldDB" id="A0A1M5N736"/>
<feature type="signal peptide" evidence="1">
    <location>
        <begin position="1"/>
        <end position="20"/>
    </location>
</feature>
<gene>
    <name evidence="2" type="ORF">SAMN04488109_2139</name>
</gene>
<organism evidence="2 3">
    <name type="scientific">Chryseolinea serpens</name>
    <dbReference type="NCBI Taxonomy" id="947013"/>
    <lineage>
        <taxon>Bacteria</taxon>
        <taxon>Pseudomonadati</taxon>
        <taxon>Bacteroidota</taxon>
        <taxon>Cytophagia</taxon>
        <taxon>Cytophagales</taxon>
        <taxon>Fulvivirgaceae</taxon>
        <taxon>Chryseolinea</taxon>
    </lineage>
</organism>
<reference evidence="2 3" key="1">
    <citation type="submission" date="2016-11" db="EMBL/GenBank/DDBJ databases">
        <authorList>
            <person name="Jaros S."/>
            <person name="Januszkiewicz K."/>
            <person name="Wedrychowicz H."/>
        </authorList>
    </citation>
    <scope>NUCLEOTIDE SEQUENCE [LARGE SCALE GENOMIC DNA]</scope>
    <source>
        <strain evidence="2 3">DSM 24574</strain>
    </source>
</reference>
<accession>A0A1M5N736</accession>
<name>A0A1M5N736_9BACT</name>
<keyword evidence="1" id="KW-0732">Signal</keyword>
<dbReference type="Pfam" id="PF13557">
    <property type="entry name" value="Phenol_MetA_deg"/>
    <property type="match status" value="1"/>
</dbReference>
<protein>
    <submittedName>
        <fullName evidence="2">Putative MetA-pathway of phenol degradation</fullName>
    </submittedName>
</protein>
<dbReference type="Proteomes" id="UP000184212">
    <property type="component" value="Unassembled WGS sequence"/>
</dbReference>
<evidence type="ECO:0000313" key="2">
    <source>
        <dbReference type="EMBL" id="SHG85265.1"/>
    </source>
</evidence>
<dbReference type="EMBL" id="FQWQ01000001">
    <property type="protein sequence ID" value="SHG85265.1"/>
    <property type="molecule type" value="Genomic_DNA"/>
</dbReference>
<evidence type="ECO:0000256" key="1">
    <source>
        <dbReference type="SAM" id="SignalP"/>
    </source>
</evidence>
<evidence type="ECO:0000313" key="3">
    <source>
        <dbReference type="Proteomes" id="UP000184212"/>
    </source>
</evidence>
<dbReference type="OrthoDB" id="5562884at2"/>